<organism evidence="7 8">
    <name type="scientific">Romboutsia weinsteinii</name>
    <dbReference type="NCBI Taxonomy" id="2020949"/>
    <lineage>
        <taxon>Bacteria</taxon>
        <taxon>Bacillati</taxon>
        <taxon>Bacillota</taxon>
        <taxon>Clostridia</taxon>
        <taxon>Peptostreptococcales</taxon>
        <taxon>Peptostreptococcaceae</taxon>
        <taxon>Romboutsia</taxon>
    </lineage>
</organism>
<evidence type="ECO:0000256" key="3">
    <source>
        <dbReference type="ARBA" id="ARBA00022692"/>
    </source>
</evidence>
<evidence type="ECO:0000256" key="6">
    <source>
        <dbReference type="SAM" id="Phobius"/>
    </source>
</evidence>
<evidence type="ECO:0000256" key="4">
    <source>
        <dbReference type="ARBA" id="ARBA00022989"/>
    </source>
</evidence>
<dbReference type="GO" id="GO:0005886">
    <property type="term" value="C:plasma membrane"/>
    <property type="evidence" value="ECO:0007669"/>
    <property type="project" value="UniProtKB-SubCell"/>
</dbReference>
<comment type="subcellular location">
    <subcellularLocation>
        <location evidence="1">Cell membrane</location>
        <topology evidence="1">Multi-pass membrane protein</topology>
    </subcellularLocation>
</comment>
<keyword evidence="2" id="KW-1003">Cell membrane</keyword>
<name>A0A371J8D6_9FIRM</name>
<feature type="transmembrane region" description="Helical" evidence="6">
    <location>
        <begin position="197"/>
        <end position="219"/>
    </location>
</feature>
<dbReference type="InterPro" id="IPR051679">
    <property type="entry name" value="DASS-Related_Transporters"/>
</dbReference>
<feature type="transmembrane region" description="Helical" evidence="6">
    <location>
        <begin position="142"/>
        <end position="165"/>
    </location>
</feature>
<reference evidence="7 8" key="1">
    <citation type="journal article" date="2017" name="Genome Announc.">
        <title>Draft Genome Sequence of Romboutsia weinsteinii sp. nov. Strain CCRI-19649(T) Isolated from Surface Water.</title>
        <authorList>
            <person name="Maheux A.F."/>
            <person name="Boudreau D.K."/>
            <person name="Berube E."/>
            <person name="Boissinot M."/>
            <person name="Cantin P."/>
            <person name="Raymond F."/>
            <person name="Corbeil J."/>
            <person name="Omar R.F."/>
            <person name="Bergeron M.G."/>
        </authorList>
    </citation>
    <scope>NUCLEOTIDE SEQUENCE [LARGE SCALE GENOMIC DNA]</scope>
    <source>
        <strain evidence="7 8">CCRI-19649</strain>
    </source>
</reference>
<dbReference type="PANTHER" id="PTHR43652:SF6">
    <property type="entry name" value="ARGININE REPRESSOR"/>
    <property type="match status" value="1"/>
</dbReference>
<keyword evidence="5 6" id="KW-0472">Membrane</keyword>
<evidence type="ECO:0000256" key="2">
    <source>
        <dbReference type="ARBA" id="ARBA00022475"/>
    </source>
</evidence>
<feature type="transmembrane region" description="Helical" evidence="6">
    <location>
        <begin position="405"/>
        <end position="428"/>
    </location>
</feature>
<feature type="transmembrane region" description="Helical" evidence="6">
    <location>
        <begin position="306"/>
        <end position="326"/>
    </location>
</feature>
<keyword evidence="4 6" id="KW-1133">Transmembrane helix</keyword>
<proteinExistence type="predicted"/>
<evidence type="ECO:0000256" key="1">
    <source>
        <dbReference type="ARBA" id="ARBA00004651"/>
    </source>
</evidence>
<dbReference type="PANTHER" id="PTHR43652">
    <property type="entry name" value="BASIC AMINO ACID ANTIPORTER YFCC-RELATED"/>
    <property type="match status" value="1"/>
</dbReference>
<protein>
    <submittedName>
        <fullName evidence="7">Putative basic amino acid antiporter YfcC</fullName>
    </submittedName>
</protein>
<evidence type="ECO:0000313" key="8">
    <source>
        <dbReference type="Proteomes" id="UP000215694"/>
    </source>
</evidence>
<dbReference type="InterPro" id="IPR018385">
    <property type="entry name" value="C4_dicarb_anaerob_car-like"/>
</dbReference>
<evidence type="ECO:0000313" key="7">
    <source>
        <dbReference type="EMBL" id="RDY29041.1"/>
    </source>
</evidence>
<feature type="transmembrane region" description="Helical" evidence="6">
    <location>
        <begin position="172"/>
        <end position="191"/>
    </location>
</feature>
<feature type="transmembrane region" description="Helical" evidence="6">
    <location>
        <begin position="74"/>
        <end position="95"/>
    </location>
</feature>
<gene>
    <name evidence="7" type="ORF">CHL78_003740</name>
</gene>
<dbReference type="Pfam" id="PF03606">
    <property type="entry name" value="DcuC"/>
    <property type="match status" value="1"/>
</dbReference>
<dbReference type="RefSeq" id="WP_094367920.1">
    <property type="nucleotide sequence ID" value="NZ_NOJY02000004.1"/>
</dbReference>
<accession>A0A371J8D6</accession>
<keyword evidence="8" id="KW-1185">Reference proteome</keyword>
<dbReference type="OrthoDB" id="255482at2"/>
<feature type="transmembrane region" description="Helical" evidence="6">
    <location>
        <begin position="257"/>
        <end position="275"/>
    </location>
</feature>
<feature type="transmembrane region" description="Helical" evidence="6">
    <location>
        <begin position="440"/>
        <end position="462"/>
    </location>
</feature>
<sequence length="464" mass="49016">MTEKVKRKFVIPHTFTIIFLLIVLMAILTWIVPSGEFAREEIDGRSVVIPGTYQSVDSNPQGFVDVFKAPIDGFIDSAEVVGFVLIVGGAFGIVNKTGAIESGIGAVISRFKGKEMLIIPISMILFSLGGTTFGMAEETLPFYMIFVPLMTSLGYDALVAIAIVFIGAASGAAASTINPFSVGIAQALAQLAPGSGIGFRVIMYIIILIISIAFVMMYAKRVKNDPKSSLVYDVSRDHAAAVAEEEAEIRKFTGKEAGVLIIFAVGMGIMVYGVIVTGWYIPEIAMCFAAIGVLSGLVARLSQEDIANSFIAGAGELVSAALAIALARGIVIVAQNGFIIDTILNSASGFLGRLPKVIFIYLTFFLESALAFLIPSSSGLASLTVPVLAPLGDLVNISSQVIVTAYQFGVGLTNFITPTSGVLMGALAVAEVPFAKWVKFIVPLLVILIIAVLIFLTAGIYIGF</sequence>
<feature type="transmembrane region" description="Helical" evidence="6">
    <location>
        <begin position="9"/>
        <end position="32"/>
    </location>
</feature>
<dbReference type="EMBL" id="NOJY02000004">
    <property type="protein sequence ID" value="RDY29041.1"/>
    <property type="molecule type" value="Genomic_DNA"/>
</dbReference>
<keyword evidence="3 6" id="KW-0812">Transmembrane</keyword>
<dbReference type="Proteomes" id="UP000215694">
    <property type="component" value="Unassembled WGS sequence"/>
</dbReference>
<evidence type="ECO:0000256" key="5">
    <source>
        <dbReference type="ARBA" id="ARBA00023136"/>
    </source>
</evidence>
<dbReference type="AlphaFoldDB" id="A0A371J8D6"/>
<comment type="caution">
    <text evidence="7">The sequence shown here is derived from an EMBL/GenBank/DDBJ whole genome shotgun (WGS) entry which is preliminary data.</text>
</comment>
<feature type="transmembrane region" description="Helical" evidence="6">
    <location>
        <begin position="116"/>
        <end position="136"/>
    </location>
</feature>